<dbReference type="OrthoDB" id="10261027at2759"/>
<dbReference type="InterPro" id="IPR001245">
    <property type="entry name" value="Ser-Thr/Tyr_kinase_cat_dom"/>
</dbReference>
<dbReference type="InterPro" id="IPR008271">
    <property type="entry name" value="Ser/Thr_kinase_AS"/>
</dbReference>
<dbReference type="Pfam" id="PF00400">
    <property type="entry name" value="WD40"/>
    <property type="match status" value="1"/>
</dbReference>
<dbReference type="GO" id="GO:0005524">
    <property type="term" value="F:ATP binding"/>
    <property type="evidence" value="ECO:0007669"/>
    <property type="project" value="InterPro"/>
</dbReference>
<dbReference type="SMART" id="SM00320">
    <property type="entry name" value="WD40"/>
    <property type="match status" value="4"/>
</dbReference>
<dbReference type="Proteomes" id="UP000077266">
    <property type="component" value="Unassembled WGS sequence"/>
</dbReference>
<dbReference type="SUPFAM" id="SSF101908">
    <property type="entry name" value="Putative isomerase YbhE"/>
    <property type="match status" value="1"/>
</dbReference>
<dbReference type="Gene3D" id="2.130.10.10">
    <property type="entry name" value="YVTN repeat-like/Quinoprotein amine dehydrogenase"/>
    <property type="match status" value="2"/>
</dbReference>
<dbReference type="PANTHER" id="PTHR44329">
    <property type="entry name" value="SERINE/THREONINE-PROTEIN KINASE TNNI3K-RELATED"/>
    <property type="match status" value="1"/>
</dbReference>
<dbReference type="PROSITE" id="PS00108">
    <property type="entry name" value="PROTEIN_KINASE_ST"/>
    <property type="match status" value="1"/>
</dbReference>
<gene>
    <name evidence="2" type="ORF">EXIGLDRAFT_833684</name>
</gene>
<dbReference type="Pfam" id="PF07714">
    <property type="entry name" value="PK_Tyr_Ser-Thr"/>
    <property type="match status" value="1"/>
</dbReference>
<reference evidence="2 3" key="1">
    <citation type="journal article" date="2016" name="Mol. Biol. Evol.">
        <title>Comparative Genomics of Early-Diverging Mushroom-Forming Fungi Provides Insights into the Origins of Lignocellulose Decay Capabilities.</title>
        <authorList>
            <person name="Nagy L.G."/>
            <person name="Riley R."/>
            <person name="Tritt A."/>
            <person name="Adam C."/>
            <person name="Daum C."/>
            <person name="Floudas D."/>
            <person name="Sun H."/>
            <person name="Yadav J.S."/>
            <person name="Pangilinan J."/>
            <person name="Larsson K.H."/>
            <person name="Matsuura K."/>
            <person name="Barry K."/>
            <person name="Labutti K."/>
            <person name="Kuo R."/>
            <person name="Ohm R.A."/>
            <person name="Bhattacharya S.S."/>
            <person name="Shirouzu T."/>
            <person name="Yoshinaga Y."/>
            <person name="Martin F.M."/>
            <person name="Grigoriev I.V."/>
            <person name="Hibbett D.S."/>
        </authorList>
    </citation>
    <scope>NUCLEOTIDE SEQUENCE [LARGE SCALE GENOMIC DNA]</scope>
    <source>
        <strain evidence="2 3">HHB12029</strain>
    </source>
</reference>
<organism evidence="2 3">
    <name type="scientific">Exidia glandulosa HHB12029</name>
    <dbReference type="NCBI Taxonomy" id="1314781"/>
    <lineage>
        <taxon>Eukaryota</taxon>
        <taxon>Fungi</taxon>
        <taxon>Dikarya</taxon>
        <taxon>Basidiomycota</taxon>
        <taxon>Agaricomycotina</taxon>
        <taxon>Agaricomycetes</taxon>
        <taxon>Auriculariales</taxon>
        <taxon>Exidiaceae</taxon>
        <taxon>Exidia</taxon>
    </lineage>
</organism>
<dbReference type="InterPro" id="IPR000719">
    <property type="entry name" value="Prot_kinase_dom"/>
</dbReference>
<dbReference type="EMBL" id="KV425944">
    <property type="protein sequence ID" value="KZV96314.1"/>
    <property type="molecule type" value="Genomic_DNA"/>
</dbReference>
<dbReference type="GO" id="GO:0004674">
    <property type="term" value="F:protein serine/threonine kinase activity"/>
    <property type="evidence" value="ECO:0007669"/>
    <property type="project" value="TreeGrafter"/>
</dbReference>
<dbReference type="InParanoid" id="A0A165KGV0"/>
<dbReference type="STRING" id="1314781.A0A165KGV0"/>
<dbReference type="InterPro" id="IPR001680">
    <property type="entry name" value="WD40_rpt"/>
</dbReference>
<keyword evidence="2" id="KW-0418">Kinase</keyword>
<dbReference type="SMART" id="SM00220">
    <property type="entry name" value="S_TKc"/>
    <property type="match status" value="1"/>
</dbReference>
<evidence type="ECO:0000313" key="2">
    <source>
        <dbReference type="EMBL" id="KZV96314.1"/>
    </source>
</evidence>
<feature type="domain" description="Protein kinase" evidence="1">
    <location>
        <begin position="26"/>
        <end position="307"/>
    </location>
</feature>
<keyword evidence="3" id="KW-1185">Reference proteome</keyword>
<sequence>MASSEPSNDLDSALGIDDLDITPDIEHISQRVAFGGMADIHTATWMSADGPLKVAVKIIRTTDSVDSGILRRYRREIALWRGIRHPNLLPFCGLYSGTSALPAMVSPWCDNGDIVHYLRTRQYDPEIAELKLDLLKQVCEGVAHLHQNGIVHADLKGANILISDDGTARVTDFGFSSILLENSKALSLHTSTMGGTFRWMWPPVLTEEARPCAQGDVWSLGCVILEVQSGVVPYNEIPNEIGVIVAMSKNILPSRPDNFPEMLWRIVLACWKVARSASDIAARVESWRRQLSRARTQVLDSTSASWSTRWKPDSVALITQPTRLLVRTDTHFAMWNVDQKIEVPVDAETSILQNEEICAVAVSFDGETIATASRRRVRLWSTASGEELRSSVKIPAFGDMQHFITLSFAPNRDHDDVTIAVGVAVPGKGYVQVMHLRLGNDTKQTFGSTLEFPLAIAFSDDAALVACSSWTSISVWDVATGDTVFSVPHGLTPHHAGLSYPIAFQHRTRVVAASGNGTVKAWDTLTSSPKPTTVFEPPILIPDDDTPCFALSRDGTQLALVGSKIGAHRWPFASAFGISSDADWLSLDEPGGDMQVDATIEGKRPQLIVFSSDGTAVASAYEGGAVRVWYVAEDAEWSFAD</sequence>
<keyword evidence="2" id="KW-0808">Transferase</keyword>
<dbReference type="AlphaFoldDB" id="A0A165KGV0"/>
<dbReference type="PROSITE" id="PS50011">
    <property type="entry name" value="PROTEIN_KINASE_DOM"/>
    <property type="match status" value="1"/>
</dbReference>
<dbReference type="Gene3D" id="1.10.510.10">
    <property type="entry name" value="Transferase(Phosphotransferase) domain 1"/>
    <property type="match status" value="1"/>
</dbReference>
<proteinExistence type="predicted"/>
<evidence type="ECO:0000313" key="3">
    <source>
        <dbReference type="Proteomes" id="UP000077266"/>
    </source>
</evidence>
<protein>
    <submittedName>
        <fullName evidence="2">Kinase-like protein</fullName>
    </submittedName>
</protein>
<dbReference type="InterPro" id="IPR011009">
    <property type="entry name" value="Kinase-like_dom_sf"/>
</dbReference>
<dbReference type="InterPro" id="IPR015943">
    <property type="entry name" value="WD40/YVTN_repeat-like_dom_sf"/>
</dbReference>
<evidence type="ECO:0000259" key="1">
    <source>
        <dbReference type="PROSITE" id="PS50011"/>
    </source>
</evidence>
<accession>A0A165KGV0</accession>
<dbReference type="InterPro" id="IPR051681">
    <property type="entry name" value="Ser/Thr_Kinases-Pseudokinases"/>
</dbReference>
<dbReference type="SUPFAM" id="SSF56112">
    <property type="entry name" value="Protein kinase-like (PK-like)"/>
    <property type="match status" value="1"/>
</dbReference>
<name>A0A165KGV0_EXIGL</name>